<reference evidence="1 2" key="2">
    <citation type="journal article" date="2008" name="Bioinformatics">
        <title>Assembly reconciliation.</title>
        <authorList>
            <person name="Zimin A.V."/>
            <person name="Smith D.R."/>
            <person name="Sutton G."/>
            <person name="Yorke J.A."/>
        </authorList>
    </citation>
    <scope>NUCLEOTIDE SEQUENCE [LARGE SCALE GENOMIC DNA]</scope>
    <source>
        <strain evidence="1 2">TSC#14021-0224.01</strain>
    </source>
</reference>
<protein>
    <submittedName>
        <fullName evidence="1">GG18078</fullName>
    </submittedName>
</protein>
<dbReference type="AlphaFoldDB" id="B3NZG1"/>
<organism evidence="1 2">
    <name type="scientific">Drosophila erecta</name>
    <name type="common">Fruit fly</name>
    <dbReference type="NCBI Taxonomy" id="7220"/>
    <lineage>
        <taxon>Eukaryota</taxon>
        <taxon>Metazoa</taxon>
        <taxon>Ecdysozoa</taxon>
        <taxon>Arthropoda</taxon>
        <taxon>Hexapoda</taxon>
        <taxon>Insecta</taxon>
        <taxon>Pterygota</taxon>
        <taxon>Neoptera</taxon>
        <taxon>Endopterygota</taxon>
        <taxon>Diptera</taxon>
        <taxon>Brachycera</taxon>
        <taxon>Muscomorpha</taxon>
        <taxon>Ephydroidea</taxon>
        <taxon>Drosophilidae</taxon>
        <taxon>Drosophila</taxon>
        <taxon>Sophophora</taxon>
    </lineage>
</organism>
<evidence type="ECO:0000313" key="1">
    <source>
        <dbReference type="EMBL" id="EDV49534.1"/>
    </source>
</evidence>
<dbReference type="Proteomes" id="UP000008711">
    <property type="component" value="Unassembled WGS sequence"/>
</dbReference>
<dbReference type="HOGENOM" id="CLU_2401931_0_0_1"/>
<proteinExistence type="predicted"/>
<gene>
    <name evidence="1" type="primary">Dere\GG18078</name>
    <name evidence="1" type="ORF">Dere_GG18078</name>
</gene>
<dbReference type="OMA" id="TATQTKM"/>
<sequence length="93" mass="10562">MFAHTLILVQSNRYFKALQPIEKPPDFHCDPLERLSQLFRLDCSHRSAFPATATQTTMLEWPTNCLTGLTRILGISQAIAVDTRENLNTAMDK</sequence>
<accession>B3NZG1</accession>
<name>B3NZG1_DROER</name>
<dbReference type="EMBL" id="CH954181">
    <property type="protein sequence ID" value="EDV49534.1"/>
    <property type="molecule type" value="Genomic_DNA"/>
</dbReference>
<dbReference type="PhylomeDB" id="B3NZG1"/>
<evidence type="ECO:0000313" key="2">
    <source>
        <dbReference type="Proteomes" id="UP000008711"/>
    </source>
</evidence>
<keyword evidence="2" id="KW-1185">Reference proteome</keyword>
<reference evidence="1 2" key="1">
    <citation type="journal article" date="2007" name="Nature">
        <title>Evolution of genes and genomes on the Drosophila phylogeny.</title>
        <authorList>
            <consortium name="Drosophila 12 Genomes Consortium"/>
            <person name="Clark A.G."/>
            <person name="Eisen M.B."/>
            <person name="Smith D.R."/>
            <person name="Bergman C.M."/>
            <person name="Oliver B."/>
            <person name="Markow T.A."/>
            <person name="Kaufman T.C."/>
            <person name="Kellis M."/>
            <person name="Gelbart W."/>
            <person name="Iyer V.N."/>
            <person name="Pollard D.A."/>
            <person name="Sackton T.B."/>
            <person name="Larracuente A.M."/>
            <person name="Singh N.D."/>
            <person name="Abad J.P."/>
            <person name="Abt D.N."/>
            <person name="Adryan B."/>
            <person name="Aguade M."/>
            <person name="Akashi H."/>
            <person name="Anderson W.W."/>
            <person name="Aquadro C.F."/>
            <person name="Ardell D.H."/>
            <person name="Arguello R."/>
            <person name="Artieri C.G."/>
            <person name="Barbash D.A."/>
            <person name="Barker D."/>
            <person name="Barsanti P."/>
            <person name="Batterham P."/>
            <person name="Batzoglou S."/>
            <person name="Begun D."/>
            <person name="Bhutkar A."/>
            <person name="Blanco E."/>
            <person name="Bosak S.A."/>
            <person name="Bradley R.K."/>
            <person name="Brand A.D."/>
            <person name="Brent M.R."/>
            <person name="Brooks A.N."/>
            <person name="Brown R.H."/>
            <person name="Butlin R.K."/>
            <person name="Caggese C."/>
            <person name="Calvi B.R."/>
            <person name="Bernardo de Carvalho A."/>
            <person name="Caspi A."/>
            <person name="Castrezana S."/>
            <person name="Celniker S.E."/>
            <person name="Chang J.L."/>
            <person name="Chapple C."/>
            <person name="Chatterji S."/>
            <person name="Chinwalla A."/>
            <person name="Civetta A."/>
            <person name="Clifton S.W."/>
            <person name="Comeron J.M."/>
            <person name="Costello J.C."/>
            <person name="Coyne J.A."/>
            <person name="Daub J."/>
            <person name="David R.G."/>
            <person name="Delcher A.L."/>
            <person name="Delehaunty K."/>
            <person name="Do C.B."/>
            <person name="Ebling H."/>
            <person name="Edwards K."/>
            <person name="Eickbush T."/>
            <person name="Evans J.D."/>
            <person name="Filipski A."/>
            <person name="Findeiss S."/>
            <person name="Freyhult E."/>
            <person name="Fulton L."/>
            <person name="Fulton R."/>
            <person name="Garcia A.C."/>
            <person name="Gardiner A."/>
            <person name="Garfield D.A."/>
            <person name="Garvin B.E."/>
            <person name="Gibson G."/>
            <person name="Gilbert D."/>
            <person name="Gnerre S."/>
            <person name="Godfrey J."/>
            <person name="Good R."/>
            <person name="Gotea V."/>
            <person name="Gravely B."/>
            <person name="Greenberg A.J."/>
            <person name="Griffiths-Jones S."/>
            <person name="Gross S."/>
            <person name="Guigo R."/>
            <person name="Gustafson E.A."/>
            <person name="Haerty W."/>
            <person name="Hahn M.W."/>
            <person name="Halligan D.L."/>
            <person name="Halpern A.L."/>
            <person name="Halter G.M."/>
            <person name="Han M.V."/>
            <person name="Heger A."/>
            <person name="Hillier L."/>
            <person name="Hinrichs A.S."/>
            <person name="Holmes I."/>
            <person name="Hoskins R.A."/>
            <person name="Hubisz M.J."/>
            <person name="Hultmark D."/>
            <person name="Huntley M.A."/>
            <person name="Jaffe D.B."/>
            <person name="Jagadeeshan S."/>
            <person name="Jeck W.R."/>
            <person name="Johnson J."/>
            <person name="Jones C.D."/>
            <person name="Jordan W.C."/>
            <person name="Karpen G.H."/>
            <person name="Kataoka E."/>
            <person name="Keightley P.D."/>
            <person name="Kheradpour P."/>
            <person name="Kirkness E.F."/>
            <person name="Koerich L.B."/>
            <person name="Kristiansen K."/>
            <person name="Kudrna D."/>
            <person name="Kulathinal R.J."/>
            <person name="Kumar S."/>
            <person name="Kwok R."/>
            <person name="Lander E."/>
            <person name="Langley C.H."/>
            <person name="Lapoint R."/>
            <person name="Lazzaro B.P."/>
            <person name="Lee S.J."/>
            <person name="Levesque L."/>
            <person name="Li R."/>
            <person name="Lin C.F."/>
            <person name="Lin M.F."/>
            <person name="Lindblad-Toh K."/>
            <person name="Llopart A."/>
            <person name="Long M."/>
            <person name="Low L."/>
            <person name="Lozovsky E."/>
            <person name="Lu J."/>
            <person name="Luo M."/>
            <person name="Machado C.A."/>
            <person name="Makalowski W."/>
            <person name="Marzo M."/>
            <person name="Matsuda M."/>
            <person name="Matzkin L."/>
            <person name="McAllister B."/>
            <person name="McBride C.S."/>
            <person name="McKernan B."/>
            <person name="McKernan K."/>
            <person name="Mendez-Lago M."/>
            <person name="Minx P."/>
            <person name="Mollenhauer M.U."/>
            <person name="Montooth K."/>
            <person name="Mount S.M."/>
            <person name="Mu X."/>
            <person name="Myers E."/>
            <person name="Negre B."/>
            <person name="Newfeld S."/>
            <person name="Nielsen R."/>
            <person name="Noor M.A."/>
            <person name="O'Grady P."/>
            <person name="Pachter L."/>
            <person name="Papaceit M."/>
            <person name="Parisi M.J."/>
            <person name="Parisi M."/>
            <person name="Parts L."/>
            <person name="Pedersen J.S."/>
            <person name="Pesole G."/>
            <person name="Phillippy A.M."/>
            <person name="Ponting C.P."/>
            <person name="Pop M."/>
            <person name="Porcelli D."/>
            <person name="Powell J.R."/>
            <person name="Prohaska S."/>
            <person name="Pruitt K."/>
            <person name="Puig M."/>
            <person name="Quesneville H."/>
            <person name="Ram K.R."/>
            <person name="Rand D."/>
            <person name="Rasmussen M.D."/>
            <person name="Reed L.K."/>
            <person name="Reenan R."/>
            <person name="Reily A."/>
            <person name="Remington K.A."/>
            <person name="Rieger T.T."/>
            <person name="Ritchie M.G."/>
            <person name="Robin C."/>
            <person name="Rogers Y.H."/>
            <person name="Rohde C."/>
            <person name="Rozas J."/>
            <person name="Rubenfield M.J."/>
            <person name="Ruiz A."/>
            <person name="Russo S."/>
            <person name="Salzberg S.L."/>
            <person name="Sanchez-Gracia A."/>
            <person name="Saranga D.J."/>
            <person name="Sato H."/>
            <person name="Schaeffer S.W."/>
            <person name="Schatz M.C."/>
            <person name="Schlenke T."/>
            <person name="Schwartz R."/>
            <person name="Segarra C."/>
            <person name="Singh R.S."/>
            <person name="Sirot L."/>
            <person name="Sirota M."/>
            <person name="Sisneros N.B."/>
            <person name="Smith C.D."/>
            <person name="Smith T.F."/>
            <person name="Spieth J."/>
            <person name="Stage D.E."/>
            <person name="Stark A."/>
            <person name="Stephan W."/>
            <person name="Strausberg R.L."/>
            <person name="Strempel S."/>
            <person name="Sturgill D."/>
            <person name="Sutton G."/>
            <person name="Sutton G.G."/>
            <person name="Tao W."/>
            <person name="Teichmann S."/>
            <person name="Tobari Y.N."/>
            <person name="Tomimura Y."/>
            <person name="Tsolas J.M."/>
            <person name="Valente V.L."/>
            <person name="Venter E."/>
            <person name="Venter J.C."/>
            <person name="Vicario S."/>
            <person name="Vieira F.G."/>
            <person name="Vilella A.J."/>
            <person name="Villasante A."/>
            <person name="Walenz B."/>
            <person name="Wang J."/>
            <person name="Wasserman M."/>
            <person name="Watts T."/>
            <person name="Wilson D."/>
            <person name="Wilson R.K."/>
            <person name="Wing R.A."/>
            <person name="Wolfner M.F."/>
            <person name="Wong A."/>
            <person name="Wong G.K."/>
            <person name="Wu C.I."/>
            <person name="Wu G."/>
            <person name="Yamamoto D."/>
            <person name="Yang H.P."/>
            <person name="Yang S.P."/>
            <person name="Yorke J.A."/>
            <person name="Yoshida K."/>
            <person name="Zdobnov E."/>
            <person name="Zhang P."/>
            <person name="Zhang Y."/>
            <person name="Zimin A.V."/>
            <person name="Baldwin J."/>
            <person name="Abdouelleil A."/>
            <person name="Abdulkadir J."/>
            <person name="Abebe A."/>
            <person name="Abera B."/>
            <person name="Abreu J."/>
            <person name="Acer S.C."/>
            <person name="Aftuck L."/>
            <person name="Alexander A."/>
            <person name="An P."/>
            <person name="Anderson E."/>
            <person name="Anderson S."/>
            <person name="Arachi H."/>
            <person name="Azer M."/>
            <person name="Bachantsang P."/>
            <person name="Barry A."/>
            <person name="Bayul T."/>
            <person name="Berlin A."/>
            <person name="Bessette D."/>
            <person name="Bloom T."/>
            <person name="Blye J."/>
            <person name="Boguslavskiy L."/>
            <person name="Bonnet C."/>
            <person name="Boukhgalter B."/>
            <person name="Bourzgui I."/>
            <person name="Brown A."/>
            <person name="Cahill P."/>
            <person name="Channer S."/>
            <person name="Cheshatsang Y."/>
            <person name="Chuda L."/>
            <person name="Citroen M."/>
            <person name="Collymore A."/>
            <person name="Cooke P."/>
            <person name="Costello M."/>
            <person name="D'Aco K."/>
            <person name="Daza R."/>
            <person name="De Haan G."/>
            <person name="DeGray S."/>
            <person name="DeMaso C."/>
            <person name="Dhargay N."/>
            <person name="Dooley K."/>
            <person name="Dooley E."/>
            <person name="Doricent M."/>
            <person name="Dorje P."/>
            <person name="Dorjee K."/>
            <person name="Dupes A."/>
            <person name="Elong R."/>
            <person name="Falk J."/>
            <person name="Farina A."/>
            <person name="Faro S."/>
            <person name="Ferguson D."/>
            <person name="Fisher S."/>
            <person name="Foley C.D."/>
            <person name="Franke A."/>
            <person name="Friedrich D."/>
            <person name="Gadbois L."/>
            <person name="Gearin G."/>
            <person name="Gearin C.R."/>
            <person name="Giannoukos G."/>
            <person name="Goode T."/>
            <person name="Graham J."/>
            <person name="Grandbois E."/>
            <person name="Grewal S."/>
            <person name="Gyaltsen K."/>
            <person name="Hafez N."/>
            <person name="Hagos B."/>
            <person name="Hall J."/>
            <person name="Henson C."/>
            <person name="Hollinger A."/>
            <person name="Honan T."/>
            <person name="Huard M.D."/>
            <person name="Hughes L."/>
            <person name="Hurhula B."/>
            <person name="Husby M.E."/>
            <person name="Kamat A."/>
            <person name="Kanga B."/>
            <person name="Kashin S."/>
            <person name="Khazanovich D."/>
            <person name="Kisner P."/>
            <person name="Lance K."/>
            <person name="Lara M."/>
            <person name="Lee W."/>
            <person name="Lennon N."/>
            <person name="Letendre F."/>
            <person name="LeVine R."/>
            <person name="Lipovsky A."/>
            <person name="Liu X."/>
            <person name="Liu J."/>
            <person name="Liu S."/>
            <person name="Lokyitsang T."/>
            <person name="Lokyitsang Y."/>
            <person name="Lubonja R."/>
            <person name="Lui A."/>
            <person name="MacDonald P."/>
            <person name="Magnisalis V."/>
            <person name="Maru K."/>
            <person name="Matthews C."/>
            <person name="McCusker W."/>
            <person name="McDonough S."/>
            <person name="Mehta T."/>
            <person name="Meldrim J."/>
            <person name="Meneus L."/>
            <person name="Mihai O."/>
            <person name="Mihalev A."/>
            <person name="Mihova T."/>
            <person name="Mittelman R."/>
            <person name="Mlenga V."/>
            <person name="Montmayeur A."/>
            <person name="Mulrain L."/>
            <person name="Navidi A."/>
            <person name="Naylor J."/>
            <person name="Negash T."/>
            <person name="Nguyen T."/>
            <person name="Nguyen N."/>
            <person name="Nicol R."/>
            <person name="Norbu C."/>
            <person name="Norbu N."/>
            <person name="Novod N."/>
            <person name="O'Neill B."/>
            <person name="Osman S."/>
            <person name="Markiewicz E."/>
            <person name="Oyono O.L."/>
            <person name="Patti C."/>
            <person name="Phunkhang P."/>
            <person name="Pierre F."/>
            <person name="Priest M."/>
            <person name="Raghuraman S."/>
            <person name="Rege F."/>
            <person name="Reyes R."/>
            <person name="Rise C."/>
            <person name="Rogov P."/>
            <person name="Ross K."/>
            <person name="Ryan E."/>
            <person name="Settipalli S."/>
            <person name="Shea T."/>
            <person name="Sherpa N."/>
            <person name="Shi L."/>
            <person name="Shih D."/>
            <person name="Sparrow T."/>
            <person name="Spaulding J."/>
            <person name="Stalker J."/>
            <person name="Stange-Thomann N."/>
            <person name="Stavropoulos S."/>
            <person name="Stone C."/>
            <person name="Strader C."/>
            <person name="Tesfaye S."/>
            <person name="Thomson T."/>
            <person name="Thoulutsang Y."/>
            <person name="Thoulutsang D."/>
            <person name="Topham K."/>
            <person name="Topping I."/>
            <person name="Tsamla T."/>
            <person name="Vassiliev H."/>
            <person name="Vo A."/>
            <person name="Wangchuk T."/>
            <person name="Wangdi T."/>
            <person name="Weiand M."/>
            <person name="Wilkinson J."/>
            <person name="Wilson A."/>
            <person name="Yadav S."/>
            <person name="Young G."/>
            <person name="Yu Q."/>
            <person name="Zembek L."/>
            <person name="Zhong D."/>
            <person name="Zimmer A."/>
            <person name="Zwirko Z."/>
            <person name="Jaffe D.B."/>
            <person name="Alvarez P."/>
            <person name="Brockman W."/>
            <person name="Butler J."/>
            <person name="Chin C."/>
            <person name="Gnerre S."/>
            <person name="Grabherr M."/>
            <person name="Kleber M."/>
            <person name="Mauceli E."/>
            <person name="MacCallum I."/>
        </authorList>
    </citation>
    <scope>NUCLEOTIDE SEQUENCE [LARGE SCALE GENOMIC DNA]</scope>
    <source>
        <strain evidence="1 2">TSC#14021-0224.01</strain>
    </source>
</reference>